<gene>
    <name evidence="6" type="ORF">DLJ53_03140</name>
</gene>
<dbReference type="InterPro" id="IPR016163">
    <property type="entry name" value="Ald_DH_C"/>
</dbReference>
<dbReference type="OrthoDB" id="9812625at2"/>
<evidence type="ECO:0000313" key="6">
    <source>
        <dbReference type="EMBL" id="RAI03508.1"/>
    </source>
</evidence>
<dbReference type="GO" id="GO:0005829">
    <property type="term" value="C:cytosol"/>
    <property type="evidence" value="ECO:0007669"/>
    <property type="project" value="TreeGrafter"/>
</dbReference>
<feature type="active site" evidence="3">
    <location>
        <position position="2"/>
    </location>
</feature>
<evidence type="ECO:0000313" key="7">
    <source>
        <dbReference type="Proteomes" id="UP000249590"/>
    </source>
</evidence>
<dbReference type="GO" id="GO:0004777">
    <property type="term" value="F:succinate-semialdehyde dehydrogenase (NAD+) activity"/>
    <property type="evidence" value="ECO:0007669"/>
    <property type="project" value="TreeGrafter"/>
</dbReference>
<comment type="caution">
    <text evidence="6">The sequence shown here is derived from an EMBL/GenBank/DDBJ whole genome shotgun (WGS) entry which is preliminary data.</text>
</comment>
<name>A0A8B2NTH9_9HYPH</name>
<evidence type="ECO:0000256" key="4">
    <source>
        <dbReference type="RuleBase" id="RU003345"/>
    </source>
</evidence>
<comment type="similarity">
    <text evidence="1 4">Belongs to the aldehyde dehydrogenase family.</text>
</comment>
<protein>
    <recommendedName>
        <fullName evidence="5">Aldehyde dehydrogenase domain-containing protein</fullName>
    </recommendedName>
</protein>
<dbReference type="InterPro" id="IPR015590">
    <property type="entry name" value="Aldehyde_DH_dom"/>
</dbReference>
<dbReference type="PANTHER" id="PTHR43353:SF5">
    <property type="entry name" value="SUCCINATE-SEMIALDEHYDE DEHYDROGENASE, MITOCHONDRIAL"/>
    <property type="match status" value="1"/>
</dbReference>
<evidence type="ECO:0000259" key="5">
    <source>
        <dbReference type="Pfam" id="PF00171"/>
    </source>
</evidence>
<dbReference type="Proteomes" id="UP000249590">
    <property type="component" value="Unassembled WGS sequence"/>
</dbReference>
<dbReference type="Gene3D" id="3.40.309.10">
    <property type="entry name" value="Aldehyde Dehydrogenase, Chain A, domain 2"/>
    <property type="match status" value="1"/>
</dbReference>
<reference evidence="6 7" key="1">
    <citation type="submission" date="2018-05" db="EMBL/GenBank/DDBJ databases">
        <title>Acuticoccus sediminis sp. nov., isolated from deep-sea sediment of Indian Ocean.</title>
        <authorList>
            <person name="Liu X."/>
            <person name="Lai Q."/>
            <person name="Du Y."/>
            <person name="Sun F."/>
            <person name="Zhang X."/>
            <person name="Wang S."/>
            <person name="Shao Z."/>
        </authorList>
    </citation>
    <scope>NUCLEOTIDE SEQUENCE [LARGE SCALE GENOMIC DNA]</scope>
    <source>
        <strain evidence="6 7">PTG4-2</strain>
    </source>
</reference>
<dbReference type="Gene3D" id="3.40.605.10">
    <property type="entry name" value="Aldehyde Dehydrogenase, Chain A, domain 1"/>
    <property type="match status" value="1"/>
</dbReference>
<keyword evidence="2 4" id="KW-0560">Oxidoreductase</keyword>
<keyword evidence="7" id="KW-1185">Reference proteome</keyword>
<dbReference type="InterPro" id="IPR016160">
    <property type="entry name" value="Ald_DH_CS_CYS"/>
</dbReference>
<dbReference type="PROSITE" id="PS00070">
    <property type="entry name" value="ALDEHYDE_DEHYDR_CYS"/>
    <property type="match status" value="1"/>
</dbReference>
<organism evidence="6 7">
    <name type="scientific">Acuticoccus sediminis</name>
    <dbReference type="NCBI Taxonomy" id="2184697"/>
    <lineage>
        <taxon>Bacteria</taxon>
        <taxon>Pseudomonadati</taxon>
        <taxon>Pseudomonadota</taxon>
        <taxon>Alphaproteobacteria</taxon>
        <taxon>Hyphomicrobiales</taxon>
        <taxon>Amorphaceae</taxon>
        <taxon>Acuticoccus</taxon>
    </lineage>
</organism>
<evidence type="ECO:0000256" key="3">
    <source>
        <dbReference type="PROSITE-ProRule" id="PRU10007"/>
    </source>
</evidence>
<dbReference type="PROSITE" id="PS00687">
    <property type="entry name" value="ALDEHYDE_DEHYDR_GLU"/>
    <property type="match status" value="1"/>
</dbReference>
<accession>A0A8B2NTH9</accession>
<dbReference type="InterPro" id="IPR050740">
    <property type="entry name" value="Aldehyde_DH_Superfamily"/>
</dbReference>
<evidence type="ECO:0000256" key="2">
    <source>
        <dbReference type="ARBA" id="ARBA00023002"/>
    </source>
</evidence>
<dbReference type="InterPro" id="IPR016161">
    <property type="entry name" value="Ald_DH/histidinol_DH"/>
</dbReference>
<dbReference type="Pfam" id="PF00171">
    <property type="entry name" value="Aldedh"/>
    <property type="match status" value="1"/>
</dbReference>
<proteinExistence type="inferred from homology"/>
<dbReference type="InterPro" id="IPR016162">
    <property type="entry name" value="Ald_DH_N"/>
</dbReference>
<evidence type="ECO:0000256" key="1">
    <source>
        <dbReference type="ARBA" id="ARBA00009986"/>
    </source>
</evidence>
<feature type="domain" description="Aldehyde dehydrogenase" evidence="5">
    <location>
        <begin position="1"/>
        <end position="223"/>
    </location>
</feature>
<dbReference type="EMBL" id="QHHQ01000001">
    <property type="protein sequence ID" value="RAI03508.1"/>
    <property type="molecule type" value="Genomic_DNA"/>
</dbReference>
<dbReference type="AlphaFoldDB" id="A0A8B2NTH9"/>
<dbReference type="SUPFAM" id="SSF53720">
    <property type="entry name" value="ALDH-like"/>
    <property type="match status" value="1"/>
</dbReference>
<dbReference type="GO" id="GO:0009450">
    <property type="term" value="P:gamma-aminobutyric acid catabolic process"/>
    <property type="evidence" value="ECO:0007669"/>
    <property type="project" value="TreeGrafter"/>
</dbReference>
<sequence length="229" mass="24164">MELGGNAPFIVFDDADIDAAVEGAVASKYRNAGQTCVCANRIFVHDGVHDAFVEKLAARVATLKVAGGFEAGADVGPLIDEAARDKVAALIEEARAGGARVVAGGRPHALGGTFFEPTVVTGVTPRMSLFREEIFGPVAAVVRFRDEAEVTAMANDTPFGLAGYVYGRDVSRIWCTAEALDFGIVGCNTGLISTEVAPFGGMKESGHGREGFYHGVEDYLEVKYRCLAV</sequence>
<dbReference type="PANTHER" id="PTHR43353">
    <property type="entry name" value="SUCCINATE-SEMIALDEHYDE DEHYDROGENASE, MITOCHONDRIAL"/>
    <property type="match status" value="1"/>
</dbReference>
<dbReference type="FunFam" id="3.40.309.10:FF:000004">
    <property type="entry name" value="Succinate-semialdehyde dehydrogenase I"/>
    <property type="match status" value="1"/>
</dbReference>
<dbReference type="InterPro" id="IPR029510">
    <property type="entry name" value="Ald_DH_CS_GLU"/>
</dbReference>